<dbReference type="Pfam" id="PF01425">
    <property type="entry name" value="Amidase"/>
    <property type="match status" value="1"/>
</dbReference>
<dbReference type="InterPro" id="IPR036928">
    <property type="entry name" value="AS_sf"/>
</dbReference>
<sequence length="600" mass="65149">MINMENKLLGEPDARQHANNLRLLAALPHGASIEKRERIVDYDIVELAALLREGNPEKLTSEQLFMAYWNRILQFNGPEETYGNNGKYNAFVRLEDFSTLLKQAILADQWLTTPDDERGPAPPLCGIPFGIKDSFALQGLESKNGTQAFSGNLALRDATCVARLRAQGAIIIGHTICSELSTHTVGQFAGNAWDPTRTPGGSSQGSGVAPVARLCAAALGEETAGSIIIPAAANGASAIKPSLGLVSGAGVMPLRSGWDVVGPMARSIRDASLILSIIAGPDGENDPQSLSAPSIGEQLCITPTPGSVPLEGLTIGIPQTDWMSSPGQPPAQSYDQDYGAAFIRFKDQLVALGAKVIDFPWLDAEILENIPYSSPEPIHDLLNSDGSILMSVNAQAVTSYANQLETRHWSAVRDFADLLENQDHRDYLLQRHPESFDQAASLIPVGIRLEAENRRRQQQGGFEKVLNDYQIDFMMVLPLGAHIGERAGALAKTLPVQRMYFDMPNALAWPMLTLPIGHGATGVPKQLPITAAFWGRRFSEPMLVQAAIDFQTHYPEYHTKAPPDPDFAPAAAFHLWTLDEIPSQYSADPLIIAEGRRKKS</sequence>
<gene>
    <name evidence="3" type="ORF">ALO53_05546</name>
</gene>
<dbReference type="EMBL" id="LJQO01000214">
    <property type="protein sequence ID" value="KPX74028.1"/>
    <property type="molecule type" value="Genomic_DNA"/>
</dbReference>
<feature type="domain" description="Amidase" evidence="2">
    <location>
        <begin position="88"/>
        <end position="543"/>
    </location>
</feature>
<dbReference type="Proteomes" id="UP000050469">
    <property type="component" value="Unassembled WGS sequence"/>
</dbReference>
<dbReference type="PANTHER" id="PTHR11895:SF7">
    <property type="entry name" value="GLUTAMYL-TRNA(GLN) AMIDOTRANSFERASE SUBUNIT A, MITOCHONDRIAL"/>
    <property type="match status" value="1"/>
</dbReference>
<dbReference type="InterPro" id="IPR000120">
    <property type="entry name" value="Amidase"/>
</dbReference>
<evidence type="ECO:0000256" key="1">
    <source>
        <dbReference type="ARBA" id="ARBA00009199"/>
    </source>
</evidence>
<proteinExistence type="inferred from homology"/>
<reference evidence="3 4" key="1">
    <citation type="submission" date="2015-09" db="EMBL/GenBank/DDBJ databases">
        <title>Genome announcement of multiple Pseudomonas syringae strains.</title>
        <authorList>
            <person name="Thakur S."/>
            <person name="Wang P.W."/>
            <person name="Gong Y."/>
            <person name="Weir B.S."/>
            <person name="Guttman D.S."/>
        </authorList>
    </citation>
    <scope>NUCLEOTIDE SEQUENCE [LARGE SCALE GENOMIC DNA]</scope>
    <source>
        <strain evidence="3 4">ICMP7840</strain>
    </source>
</reference>
<comment type="caution">
    <text evidence="3">The sequence shown here is derived from an EMBL/GenBank/DDBJ whole genome shotgun (WGS) entry which is preliminary data.</text>
</comment>
<evidence type="ECO:0000313" key="4">
    <source>
        <dbReference type="Proteomes" id="UP000050469"/>
    </source>
</evidence>
<dbReference type="GO" id="GO:0003824">
    <property type="term" value="F:catalytic activity"/>
    <property type="evidence" value="ECO:0007669"/>
    <property type="project" value="InterPro"/>
</dbReference>
<dbReference type="PATRIC" id="fig|251724.3.peg.4498"/>
<comment type="similarity">
    <text evidence="1">Belongs to the amidase family.</text>
</comment>
<evidence type="ECO:0000313" key="3">
    <source>
        <dbReference type="EMBL" id="KPX74028.1"/>
    </source>
</evidence>
<protein>
    <recommendedName>
        <fullName evidence="2">Amidase domain-containing protein</fullName>
    </recommendedName>
</protein>
<dbReference type="AlphaFoldDB" id="A0A0P9U907"/>
<dbReference type="InterPro" id="IPR023631">
    <property type="entry name" value="Amidase_dom"/>
</dbReference>
<dbReference type="SUPFAM" id="SSF75304">
    <property type="entry name" value="Amidase signature (AS) enzymes"/>
    <property type="match status" value="1"/>
</dbReference>
<organism evidence="3 4">
    <name type="scientific">Pseudomonas amygdali pv. photiniae</name>
    <dbReference type="NCBI Taxonomy" id="251724"/>
    <lineage>
        <taxon>Bacteria</taxon>
        <taxon>Pseudomonadati</taxon>
        <taxon>Pseudomonadota</taxon>
        <taxon>Gammaproteobacteria</taxon>
        <taxon>Pseudomonadales</taxon>
        <taxon>Pseudomonadaceae</taxon>
        <taxon>Pseudomonas</taxon>
        <taxon>Pseudomonas amygdali</taxon>
    </lineage>
</organism>
<dbReference type="PANTHER" id="PTHR11895">
    <property type="entry name" value="TRANSAMIDASE"/>
    <property type="match status" value="1"/>
</dbReference>
<dbReference type="Gene3D" id="3.90.1300.10">
    <property type="entry name" value="Amidase signature (AS) domain"/>
    <property type="match status" value="1"/>
</dbReference>
<accession>A0A0P9U907</accession>
<name>A0A0P9U907_PSEA0</name>
<evidence type="ECO:0000259" key="2">
    <source>
        <dbReference type="Pfam" id="PF01425"/>
    </source>
</evidence>